<gene>
    <name evidence="7" type="ORF">SCUCBS95973_007727</name>
</gene>
<keyword evidence="4" id="KW-0560">Oxidoreductase</keyword>
<reference evidence="7 8" key="1">
    <citation type="submission" date="2024-01" db="EMBL/GenBank/DDBJ databases">
        <authorList>
            <person name="Allen C."/>
            <person name="Tagirdzhanova G."/>
        </authorList>
    </citation>
    <scope>NUCLEOTIDE SEQUENCE [LARGE SCALE GENOMIC DNA]</scope>
</reference>
<proteinExistence type="inferred from homology"/>
<dbReference type="InterPro" id="IPR016446">
    <property type="entry name" value="Flavin_OxRdtase_Frp"/>
</dbReference>
<accession>A0ABP0CGY3</accession>
<evidence type="ECO:0000256" key="1">
    <source>
        <dbReference type="ARBA" id="ARBA00008366"/>
    </source>
</evidence>
<feature type="domain" description="Nitroreductase" evidence="6">
    <location>
        <begin position="45"/>
        <end position="207"/>
    </location>
</feature>
<protein>
    <recommendedName>
        <fullName evidence="6">Nitroreductase domain-containing protein</fullName>
    </recommendedName>
</protein>
<evidence type="ECO:0000256" key="5">
    <source>
        <dbReference type="SAM" id="MobiDB-lite"/>
    </source>
</evidence>
<evidence type="ECO:0000313" key="7">
    <source>
        <dbReference type="EMBL" id="CAK7230897.1"/>
    </source>
</evidence>
<feature type="region of interest" description="Disordered" evidence="5">
    <location>
        <begin position="1"/>
        <end position="34"/>
    </location>
</feature>
<evidence type="ECO:0000313" key="8">
    <source>
        <dbReference type="Proteomes" id="UP001642405"/>
    </source>
</evidence>
<dbReference type="PIRSF" id="PIRSF005426">
    <property type="entry name" value="Frp"/>
    <property type="match status" value="1"/>
</dbReference>
<dbReference type="Gene3D" id="3.40.109.10">
    <property type="entry name" value="NADH Oxidase"/>
    <property type="match status" value="1"/>
</dbReference>
<organism evidence="7 8">
    <name type="scientific">Sporothrix curviconia</name>
    <dbReference type="NCBI Taxonomy" id="1260050"/>
    <lineage>
        <taxon>Eukaryota</taxon>
        <taxon>Fungi</taxon>
        <taxon>Dikarya</taxon>
        <taxon>Ascomycota</taxon>
        <taxon>Pezizomycotina</taxon>
        <taxon>Sordariomycetes</taxon>
        <taxon>Sordariomycetidae</taxon>
        <taxon>Ophiostomatales</taxon>
        <taxon>Ophiostomataceae</taxon>
        <taxon>Sporothrix</taxon>
    </lineage>
</organism>
<dbReference type="InterPro" id="IPR000415">
    <property type="entry name" value="Nitroreductase-like"/>
</dbReference>
<name>A0ABP0CGY3_9PEZI</name>
<dbReference type="CDD" id="cd02146">
    <property type="entry name" value="NfsA-like"/>
    <property type="match status" value="1"/>
</dbReference>
<feature type="compositionally biased region" description="Polar residues" evidence="5">
    <location>
        <begin position="18"/>
        <end position="34"/>
    </location>
</feature>
<evidence type="ECO:0000259" key="6">
    <source>
        <dbReference type="Pfam" id="PF00881"/>
    </source>
</evidence>
<keyword evidence="3" id="KW-0288">FMN</keyword>
<dbReference type="SUPFAM" id="SSF55469">
    <property type="entry name" value="FMN-dependent nitroreductase-like"/>
    <property type="match status" value="1"/>
</dbReference>
<comment type="caution">
    <text evidence="7">The sequence shown here is derived from an EMBL/GenBank/DDBJ whole genome shotgun (WGS) entry which is preliminary data.</text>
</comment>
<sequence length="297" mass="30982">MAALSPLVSARYSGTPPKATNSTNGADSHNKTSTPALPAALETILSHKSVRHFLPGQPLPDGTLDLLVAAGQSAATSSNLQAWSVVALQDPERKDRLASLSGNQDFLRQAPLVLVFVADLHRAGVASSVAASGGAGDGAPGEALAYTEMFLVAALDTAFAAQNVFVAAEGLGLGGCYAGAARNHPREVAALLQLPPRTVALFALAIGVPDTSVAAVVAPVKPRLPAAEVLHRETWDDTHQASHLQKYDATLAAFNDAQRVGQPQWTTRAAARVATVASLHGRHELKEILHERKFGLL</sequence>
<dbReference type="InterPro" id="IPR029479">
    <property type="entry name" value="Nitroreductase"/>
</dbReference>
<dbReference type="Proteomes" id="UP001642405">
    <property type="component" value="Unassembled WGS sequence"/>
</dbReference>
<dbReference type="PANTHER" id="PTHR43425:SF2">
    <property type="entry name" value="OXYGEN-INSENSITIVE NADPH NITROREDUCTASE"/>
    <property type="match status" value="1"/>
</dbReference>
<dbReference type="EMBL" id="CAWUHB010000056">
    <property type="protein sequence ID" value="CAK7230897.1"/>
    <property type="molecule type" value="Genomic_DNA"/>
</dbReference>
<evidence type="ECO:0000256" key="4">
    <source>
        <dbReference type="ARBA" id="ARBA00023002"/>
    </source>
</evidence>
<comment type="similarity">
    <text evidence="1">Belongs to the flavin oxidoreductase frp family.</text>
</comment>
<evidence type="ECO:0000256" key="2">
    <source>
        <dbReference type="ARBA" id="ARBA00022630"/>
    </source>
</evidence>
<dbReference type="PANTHER" id="PTHR43425">
    <property type="entry name" value="OXYGEN-INSENSITIVE NADPH NITROREDUCTASE"/>
    <property type="match status" value="1"/>
</dbReference>
<keyword evidence="8" id="KW-1185">Reference proteome</keyword>
<dbReference type="Pfam" id="PF00881">
    <property type="entry name" value="Nitroreductase"/>
    <property type="match status" value="1"/>
</dbReference>
<keyword evidence="2" id="KW-0285">Flavoprotein</keyword>
<evidence type="ECO:0000256" key="3">
    <source>
        <dbReference type="ARBA" id="ARBA00022643"/>
    </source>
</evidence>